<dbReference type="Proteomes" id="UP000218887">
    <property type="component" value="Unassembled WGS sequence"/>
</dbReference>
<dbReference type="EMBL" id="NPOA01000001">
    <property type="protein sequence ID" value="PAV31654.1"/>
    <property type="molecule type" value="Genomic_DNA"/>
</dbReference>
<reference evidence="2 3" key="1">
    <citation type="submission" date="2017-08" db="EMBL/GenBank/DDBJ databases">
        <title>Virgibacillus indicus sp. nov. and Virgibacillus profoundi sp. nov, two moderately halophilic bacteria isolated from marine sediment by using the Microfluidic Streak Plate.</title>
        <authorList>
            <person name="Xu B."/>
            <person name="Hu B."/>
            <person name="Wang J."/>
            <person name="Zhu Y."/>
            <person name="Huang L."/>
            <person name="Du W."/>
            <person name="Huang Y."/>
        </authorList>
    </citation>
    <scope>NUCLEOTIDE SEQUENCE [LARGE SCALE GENOMIC DNA]</scope>
    <source>
        <strain evidence="2 3">IO3-P3-H5</strain>
    </source>
</reference>
<protein>
    <submittedName>
        <fullName evidence="2">Uncharacterized protein</fullName>
    </submittedName>
</protein>
<accession>A0A2A2IK61</accession>
<organism evidence="2 3">
    <name type="scientific">Virgibacillus profundi</name>
    <dbReference type="NCBI Taxonomy" id="2024555"/>
    <lineage>
        <taxon>Bacteria</taxon>
        <taxon>Bacillati</taxon>
        <taxon>Bacillota</taxon>
        <taxon>Bacilli</taxon>
        <taxon>Bacillales</taxon>
        <taxon>Bacillaceae</taxon>
        <taxon>Virgibacillus</taxon>
    </lineage>
</organism>
<gene>
    <name evidence="2" type="ORF">CIL05_03070</name>
</gene>
<comment type="caution">
    <text evidence="2">The sequence shown here is derived from an EMBL/GenBank/DDBJ whole genome shotgun (WGS) entry which is preliminary data.</text>
</comment>
<evidence type="ECO:0000256" key="1">
    <source>
        <dbReference type="SAM" id="MobiDB-lite"/>
    </source>
</evidence>
<sequence>MGKSKALKQREKLVREGKLNPEIGRSPFSQFDLRTRKTKTKKEQLYSVKHKNHNSGKWEDDSFYLGKICRNRACLFNLGIVERCNGNVERSGIKLRHITKKLRDEAVMLRHTTTKLRDTKEMHNYLSTSCSFLSTSSYGFLSTFTIFSQVSSNFSAYYSQ</sequence>
<feature type="region of interest" description="Disordered" evidence="1">
    <location>
        <begin position="1"/>
        <end position="27"/>
    </location>
</feature>
<feature type="compositionally biased region" description="Basic and acidic residues" evidence="1">
    <location>
        <begin position="8"/>
        <end position="19"/>
    </location>
</feature>
<dbReference type="AlphaFoldDB" id="A0A2A2IK61"/>
<proteinExistence type="predicted"/>
<keyword evidence="3" id="KW-1185">Reference proteome</keyword>
<evidence type="ECO:0000313" key="3">
    <source>
        <dbReference type="Proteomes" id="UP000218887"/>
    </source>
</evidence>
<name>A0A2A2IK61_9BACI</name>
<evidence type="ECO:0000313" key="2">
    <source>
        <dbReference type="EMBL" id="PAV31654.1"/>
    </source>
</evidence>
<dbReference type="OrthoDB" id="2365803at2"/>